<reference evidence="3" key="1">
    <citation type="submission" date="2015-07" db="EMBL/GenBank/DDBJ databases">
        <title>Whole genome sequence of an Ensifer adhaerens strain isolated from a cave pool in the Wind Cave National Park.</title>
        <authorList>
            <person name="Eng W.W.H."/>
            <person name="Gan H.M."/>
            <person name="Barton H.A."/>
            <person name="Savka M.A."/>
        </authorList>
    </citation>
    <scope>NUCLEOTIDE SEQUENCE [LARGE SCALE GENOMIC DNA]</scope>
    <source>
        <strain evidence="3">SD006</strain>
    </source>
</reference>
<accession>A0A0L8BZY7</accession>
<name>A0A0L8BZY7_ENSAD</name>
<dbReference type="SUPFAM" id="SSF142921">
    <property type="entry name" value="WGR domain-like"/>
    <property type="match status" value="1"/>
</dbReference>
<protein>
    <recommendedName>
        <fullName evidence="1">WGR domain-containing protein</fullName>
    </recommendedName>
</protein>
<gene>
    <name evidence="2" type="ORF">AC244_09410</name>
</gene>
<comment type="caution">
    <text evidence="2">The sequence shown here is derived from an EMBL/GenBank/DDBJ whole genome shotgun (WGS) entry which is preliminary data.</text>
</comment>
<dbReference type="InterPro" id="IPR008893">
    <property type="entry name" value="WGR_domain"/>
</dbReference>
<dbReference type="InterPro" id="IPR036930">
    <property type="entry name" value="WGR_dom_sf"/>
</dbReference>
<dbReference type="PROSITE" id="PS51977">
    <property type="entry name" value="WGR"/>
    <property type="match status" value="1"/>
</dbReference>
<dbReference type="Gene3D" id="2.20.140.10">
    <property type="entry name" value="WGR domain"/>
    <property type="match status" value="1"/>
</dbReference>
<organism evidence="2 3">
    <name type="scientific">Ensifer adhaerens</name>
    <name type="common">Sinorhizobium morelense</name>
    <dbReference type="NCBI Taxonomy" id="106592"/>
    <lineage>
        <taxon>Bacteria</taxon>
        <taxon>Pseudomonadati</taxon>
        <taxon>Pseudomonadota</taxon>
        <taxon>Alphaproteobacteria</taxon>
        <taxon>Hyphomicrobiales</taxon>
        <taxon>Rhizobiaceae</taxon>
        <taxon>Sinorhizobium/Ensifer group</taxon>
        <taxon>Ensifer</taxon>
    </lineage>
</organism>
<dbReference type="InterPro" id="IPR049809">
    <property type="entry name" value="YehF/YfeS-like_WGR"/>
</dbReference>
<feature type="domain" description="WGR" evidence="1">
    <location>
        <begin position="1"/>
        <end position="90"/>
    </location>
</feature>
<evidence type="ECO:0000313" key="3">
    <source>
        <dbReference type="Proteomes" id="UP000037425"/>
    </source>
</evidence>
<dbReference type="AlphaFoldDB" id="A0A0L8BZY7"/>
<dbReference type="PATRIC" id="fig|106592.7.peg.4642"/>
<evidence type="ECO:0000259" key="1">
    <source>
        <dbReference type="PROSITE" id="PS51977"/>
    </source>
</evidence>
<evidence type="ECO:0000313" key="2">
    <source>
        <dbReference type="EMBL" id="KOF20246.1"/>
    </source>
</evidence>
<dbReference type="EMBL" id="LGAP01000003">
    <property type="protein sequence ID" value="KOF20246.1"/>
    <property type="molecule type" value="Genomic_DNA"/>
</dbReference>
<dbReference type="RefSeq" id="WP_053248561.1">
    <property type="nucleotide sequence ID" value="NZ_LGAP01000003.1"/>
</dbReference>
<proteinExistence type="predicted"/>
<dbReference type="Proteomes" id="UP000037425">
    <property type="component" value="Unassembled WGS sequence"/>
</dbReference>
<sequence>MTQQCSSLYFQRIDPNRNMARYYALSIQPTLFGETSLIRAWGRIGTLGQEMIHHFASEADAVALLLDIARRKRARGYVPMPSCGQSPEEAVVVAQGR</sequence>
<dbReference type="CDD" id="cd07996">
    <property type="entry name" value="WGR_MMR_like"/>
    <property type="match status" value="1"/>
</dbReference>
<dbReference type="Pfam" id="PF05406">
    <property type="entry name" value="WGR"/>
    <property type="match status" value="1"/>
</dbReference>
<dbReference type="SMART" id="SM00773">
    <property type="entry name" value="WGR"/>
    <property type="match status" value="1"/>
</dbReference>
<dbReference type="OrthoDB" id="5801306at2"/>